<keyword evidence="2" id="KW-1185">Reference proteome</keyword>
<dbReference type="AlphaFoldDB" id="A0A226EBX7"/>
<comment type="caution">
    <text evidence="1">The sequence shown here is derived from an EMBL/GenBank/DDBJ whole genome shotgun (WGS) entry which is preliminary data.</text>
</comment>
<name>A0A226EBX7_FOLCA</name>
<sequence>MEEFLEVQLNFLPINDYAQLINDAIKNQHQIPCSFSARGKTPIRRKNSTICASFRGVCGGSRYRKNNENVCKTTFKCRVRNFDKDATQVTIDVDIGGEFQLFQENSTGRQCRGETRAQLQQEMKHKTALNHHLSEYSKLSNVSFLHKNLPTRSVDVARNLRSQGNLVGSRRGVDAVIAIRDVEASFKANSRFQENRFPDLAGYVKGNVDTPHKITLLYAPSQLRFAKGCDILYFDATGNIVHPENIGDTEERKQVLLHSAVAKLNLCPNTPAVPIMDVTAVAGFLLQFVSDPRDLHAAVLALNKESLDVYINNVYDRILNFDKNVKVKKTVTTMFSFAQLVETCDKEDFEELCSKIICLFGDQNLPEELCDSYAAKLAGRRTDFDKMQEDYEMCMRDDETMKQMFPKLDPQLQRDKSKFFLYFR</sequence>
<dbReference type="Proteomes" id="UP000198287">
    <property type="component" value="Unassembled WGS sequence"/>
</dbReference>
<accession>A0A226EBX7</accession>
<evidence type="ECO:0000313" key="2">
    <source>
        <dbReference type="Proteomes" id="UP000198287"/>
    </source>
</evidence>
<organism evidence="1 2">
    <name type="scientific">Folsomia candida</name>
    <name type="common">Springtail</name>
    <dbReference type="NCBI Taxonomy" id="158441"/>
    <lineage>
        <taxon>Eukaryota</taxon>
        <taxon>Metazoa</taxon>
        <taxon>Ecdysozoa</taxon>
        <taxon>Arthropoda</taxon>
        <taxon>Hexapoda</taxon>
        <taxon>Collembola</taxon>
        <taxon>Entomobryomorpha</taxon>
        <taxon>Isotomoidea</taxon>
        <taxon>Isotomidae</taxon>
        <taxon>Proisotominae</taxon>
        <taxon>Folsomia</taxon>
    </lineage>
</organism>
<evidence type="ECO:0000313" key="1">
    <source>
        <dbReference type="EMBL" id="OXA54527.1"/>
    </source>
</evidence>
<protein>
    <submittedName>
        <fullName evidence="1">Uncharacterized protein</fullName>
    </submittedName>
</protein>
<gene>
    <name evidence="1" type="ORF">Fcan01_11244</name>
</gene>
<reference evidence="1 2" key="1">
    <citation type="submission" date="2015-12" db="EMBL/GenBank/DDBJ databases">
        <title>The genome of Folsomia candida.</title>
        <authorList>
            <person name="Faddeeva A."/>
            <person name="Derks M.F."/>
            <person name="Anvar Y."/>
            <person name="Smit S."/>
            <person name="Van Straalen N."/>
            <person name="Roelofs D."/>
        </authorList>
    </citation>
    <scope>NUCLEOTIDE SEQUENCE [LARGE SCALE GENOMIC DNA]</scope>
    <source>
        <strain evidence="1 2">VU population</strain>
        <tissue evidence="1">Whole body</tissue>
    </source>
</reference>
<dbReference type="EMBL" id="LNIX01000005">
    <property type="protein sequence ID" value="OXA54527.1"/>
    <property type="molecule type" value="Genomic_DNA"/>
</dbReference>
<proteinExistence type="predicted"/>